<name>A0ABU2F8N7_9EURY</name>
<organism evidence="1 2">
    <name type="scientific">Haloarcula saliterrae</name>
    <dbReference type="NCBI Taxonomy" id="2950534"/>
    <lineage>
        <taxon>Archaea</taxon>
        <taxon>Methanobacteriati</taxon>
        <taxon>Methanobacteriota</taxon>
        <taxon>Stenosarchaea group</taxon>
        <taxon>Halobacteria</taxon>
        <taxon>Halobacteriales</taxon>
        <taxon>Haloarculaceae</taxon>
        <taxon>Haloarcula</taxon>
    </lineage>
</organism>
<accession>A0ABU2F8N7</accession>
<protein>
    <recommendedName>
        <fullName evidence="3">Major tail protein</fullName>
    </recommendedName>
</protein>
<proteinExistence type="predicted"/>
<reference evidence="1 2" key="1">
    <citation type="submission" date="2022-06" db="EMBL/GenBank/DDBJ databases">
        <title>Haloarcula sp. a new haloarchaeum isolate from saline soil.</title>
        <authorList>
            <person name="Strakova D."/>
            <person name="Galisteo C."/>
            <person name="Sanchez-Porro C."/>
            <person name="Ventosa A."/>
        </authorList>
    </citation>
    <scope>NUCLEOTIDE SEQUENCE [LARGE SCALE GENOMIC DNA]</scope>
    <source>
        <strain evidence="1 2">S1CR25-12</strain>
    </source>
</reference>
<evidence type="ECO:0008006" key="3">
    <source>
        <dbReference type="Google" id="ProtNLM"/>
    </source>
</evidence>
<gene>
    <name evidence="1" type="ORF">NDI56_03940</name>
</gene>
<keyword evidence="2" id="KW-1185">Reference proteome</keyword>
<comment type="caution">
    <text evidence="1">The sequence shown here is derived from an EMBL/GenBank/DDBJ whole genome shotgun (WGS) entry which is preliminary data.</text>
</comment>
<sequence length="200" mass="21286">MALKTDATLTVEADIDGDGTLETGKFVMADNINIKPGLRTGFILENRGSTVNSVISSFAKSQSEATGKPQSKRKGIYIDLGGGVRSAEIEFTGWTGSNLQWGNTGDDSELTVGDATGAKAFTQLEVLFHYLEIAEIDSRRPAKLAYGQHHSDGLYEPMDVVLESPQGLRSSDDSSTFSGTLTFLSVQSLDKAIDATGLTG</sequence>
<dbReference type="Proteomes" id="UP001259659">
    <property type="component" value="Unassembled WGS sequence"/>
</dbReference>
<evidence type="ECO:0000313" key="1">
    <source>
        <dbReference type="EMBL" id="MDS0258562.1"/>
    </source>
</evidence>
<dbReference type="RefSeq" id="WP_310918126.1">
    <property type="nucleotide sequence ID" value="NZ_JAMQON010000001.1"/>
</dbReference>
<dbReference type="EMBL" id="JAMQON010000001">
    <property type="protein sequence ID" value="MDS0258562.1"/>
    <property type="molecule type" value="Genomic_DNA"/>
</dbReference>
<evidence type="ECO:0000313" key="2">
    <source>
        <dbReference type="Proteomes" id="UP001259659"/>
    </source>
</evidence>